<dbReference type="Pfam" id="PF11754">
    <property type="entry name" value="Velvet"/>
    <property type="match status" value="2"/>
</dbReference>
<dbReference type="InterPro" id="IPR038491">
    <property type="entry name" value="Velvet_dom_sf"/>
</dbReference>
<comment type="subcellular location">
    <subcellularLocation>
        <location evidence="1">Nucleus</location>
    </subcellularLocation>
</comment>
<dbReference type="InterPro" id="IPR021740">
    <property type="entry name" value="Velvet"/>
</dbReference>
<feature type="compositionally biased region" description="Basic and acidic residues" evidence="6">
    <location>
        <begin position="200"/>
        <end position="220"/>
    </location>
</feature>
<feature type="region of interest" description="Disordered" evidence="6">
    <location>
        <begin position="421"/>
        <end position="441"/>
    </location>
</feature>
<evidence type="ECO:0000256" key="6">
    <source>
        <dbReference type="SAM" id="MobiDB-lite"/>
    </source>
</evidence>
<dbReference type="Gene3D" id="2.60.40.3960">
    <property type="entry name" value="Velvet domain"/>
    <property type="match status" value="1"/>
</dbReference>
<keyword evidence="5" id="KW-0539">Nucleus</keyword>
<gene>
    <name evidence="8" type="ORF">GGX14DRAFT_564050</name>
</gene>
<dbReference type="EMBL" id="JARJCW010000022">
    <property type="protein sequence ID" value="KAJ7213005.1"/>
    <property type="molecule type" value="Genomic_DNA"/>
</dbReference>
<evidence type="ECO:0000256" key="1">
    <source>
        <dbReference type="ARBA" id="ARBA00004123"/>
    </source>
</evidence>
<dbReference type="PANTHER" id="PTHR33572:SF18">
    <property type="entry name" value="SPORE DEVELOPMENT REGULATOR VOSA"/>
    <property type="match status" value="1"/>
</dbReference>
<dbReference type="AlphaFoldDB" id="A0AAD6VJ21"/>
<dbReference type="Proteomes" id="UP001219525">
    <property type="component" value="Unassembled WGS sequence"/>
</dbReference>
<accession>A0AAD6VJ21</accession>
<evidence type="ECO:0000256" key="2">
    <source>
        <dbReference type="ARBA" id="ARBA00022969"/>
    </source>
</evidence>
<dbReference type="GO" id="GO:0005634">
    <property type="term" value="C:nucleus"/>
    <property type="evidence" value="ECO:0007669"/>
    <property type="project" value="UniProtKB-SubCell"/>
</dbReference>
<dbReference type="InterPro" id="IPR037525">
    <property type="entry name" value="Velvet_dom"/>
</dbReference>
<evidence type="ECO:0000259" key="7">
    <source>
        <dbReference type="PROSITE" id="PS51821"/>
    </source>
</evidence>
<reference evidence="8" key="1">
    <citation type="submission" date="2023-03" db="EMBL/GenBank/DDBJ databases">
        <title>Massive genome expansion in bonnet fungi (Mycena s.s.) driven by repeated elements and novel gene families across ecological guilds.</title>
        <authorList>
            <consortium name="Lawrence Berkeley National Laboratory"/>
            <person name="Harder C.B."/>
            <person name="Miyauchi S."/>
            <person name="Viragh M."/>
            <person name="Kuo A."/>
            <person name="Thoen E."/>
            <person name="Andreopoulos B."/>
            <person name="Lu D."/>
            <person name="Skrede I."/>
            <person name="Drula E."/>
            <person name="Henrissat B."/>
            <person name="Morin E."/>
            <person name="Kohler A."/>
            <person name="Barry K."/>
            <person name="LaButti K."/>
            <person name="Morin E."/>
            <person name="Salamov A."/>
            <person name="Lipzen A."/>
            <person name="Mereny Z."/>
            <person name="Hegedus B."/>
            <person name="Baldrian P."/>
            <person name="Stursova M."/>
            <person name="Weitz H."/>
            <person name="Taylor A."/>
            <person name="Grigoriev I.V."/>
            <person name="Nagy L.G."/>
            <person name="Martin F."/>
            <person name="Kauserud H."/>
        </authorList>
    </citation>
    <scope>NUCLEOTIDE SEQUENCE</scope>
    <source>
        <strain evidence="8">9144</strain>
    </source>
</reference>
<keyword evidence="4" id="KW-0804">Transcription</keyword>
<evidence type="ECO:0000313" key="9">
    <source>
        <dbReference type="Proteomes" id="UP001219525"/>
    </source>
</evidence>
<feature type="region of interest" description="Disordered" evidence="6">
    <location>
        <begin position="471"/>
        <end position="490"/>
    </location>
</feature>
<proteinExistence type="predicted"/>
<protein>
    <submittedName>
        <fullName evidence="8">Velvet factor-domain-containing protein</fullName>
    </submittedName>
</protein>
<evidence type="ECO:0000256" key="3">
    <source>
        <dbReference type="ARBA" id="ARBA00023015"/>
    </source>
</evidence>
<feature type="domain" description="Velvet" evidence="7">
    <location>
        <begin position="5"/>
        <end position="194"/>
    </location>
</feature>
<dbReference type="PANTHER" id="PTHR33572">
    <property type="entry name" value="SPORE DEVELOPMENT REGULATOR VOSA"/>
    <property type="match status" value="1"/>
</dbReference>
<dbReference type="PROSITE" id="PS51821">
    <property type="entry name" value="VELVET"/>
    <property type="match status" value="1"/>
</dbReference>
<sequence length="490" mass="53456">MASDCAFLRYDVTIRQQPLHARISAMKISADRRPVDPPIIVQLCVTDLRDTGSASLSSPTANKTSTTRHSHLTNPYYFMYAALVTTSGDIDVKHDGGKPSTSGALVSSVRVLKDYPNSDQDAAFFIFPDICVRLEGSWRFKLSLFVVDCDRVKLCAVTFSEPFFVYRGKLYPGVQVSTPLTRALAAQGVKLRIRKEVREKAGTVRPKDESPVPKPREDPRVISSGLDASHFFERSPPKRRRTLMSPFGGTLSGSESSVGSLSNSPTDISNIRIPLPPSQVVSPSPAVFGTLTKSPEYDRHPLRRASLGAPILARRQPSRDWNVTSAERPRLLDAEQLNFLLSVPIPGKPDPEYPQWGLLRPAHPYPEAAGYTVSRPGAYSALFNTHGSLSSPVESECERSGSASVAATAFPVYSWSSAAPSREALSPLGPGPEHTQDQHHDFSSPAAAFWQESTTTAPRAAYEPHVHVQRSGWAVQGRPDYGGPTLAHSC</sequence>
<name>A0AAD6VJ21_9AGAR</name>
<evidence type="ECO:0000313" key="8">
    <source>
        <dbReference type="EMBL" id="KAJ7213005.1"/>
    </source>
</evidence>
<keyword evidence="2" id="KW-0749">Sporulation</keyword>
<evidence type="ECO:0000256" key="5">
    <source>
        <dbReference type="ARBA" id="ARBA00023242"/>
    </source>
</evidence>
<evidence type="ECO:0000256" key="4">
    <source>
        <dbReference type="ARBA" id="ARBA00023163"/>
    </source>
</evidence>
<keyword evidence="3" id="KW-0805">Transcription regulation</keyword>
<feature type="region of interest" description="Disordered" evidence="6">
    <location>
        <begin position="200"/>
        <end position="222"/>
    </location>
</feature>
<organism evidence="8 9">
    <name type="scientific">Mycena pura</name>
    <dbReference type="NCBI Taxonomy" id="153505"/>
    <lineage>
        <taxon>Eukaryota</taxon>
        <taxon>Fungi</taxon>
        <taxon>Dikarya</taxon>
        <taxon>Basidiomycota</taxon>
        <taxon>Agaricomycotina</taxon>
        <taxon>Agaricomycetes</taxon>
        <taxon>Agaricomycetidae</taxon>
        <taxon>Agaricales</taxon>
        <taxon>Marasmiineae</taxon>
        <taxon>Mycenaceae</taxon>
        <taxon>Mycena</taxon>
    </lineage>
</organism>
<dbReference type="GO" id="GO:0030435">
    <property type="term" value="P:sporulation resulting in formation of a cellular spore"/>
    <property type="evidence" value="ECO:0007669"/>
    <property type="project" value="UniProtKB-KW"/>
</dbReference>
<keyword evidence="9" id="KW-1185">Reference proteome</keyword>
<comment type="caution">
    <text evidence="8">The sequence shown here is derived from an EMBL/GenBank/DDBJ whole genome shotgun (WGS) entry which is preliminary data.</text>
</comment>